<keyword evidence="6" id="KW-0997">Cell inner membrane</keyword>
<protein>
    <recommendedName>
        <fullName evidence="3">Type II secretion system protein J</fullName>
    </recommendedName>
</protein>
<dbReference type="AlphaFoldDB" id="A0A1C3EJR5"/>
<evidence type="ECO:0000256" key="6">
    <source>
        <dbReference type="ARBA" id="ARBA00022519"/>
    </source>
</evidence>
<evidence type="ECO:0000256" key="9">
    <source>
        <dbReference type="ARBA" id="ARBA00023136"/>
    </source>
</evidence>
<evidence type="ECO:0000256" key="1">
    <source>
        <dbReference type="ARBA" id="ARBA00004377"/>
    </source>
</evidence>
<dbReference type="SUPFAM" id="SSF54523">
    <property type="entry name" value="Pili subunits"/>
    <property type="match status" value="1"/>
</dbReference>
<name>A0A1C3EJR5_9GAMM</name>
<dbReference type="InterPro" id="IPR051621">
    <property type="entry name" value="T2SS_protein_J"/>
</dbReference>
<keyword evidence="8 10" id="KW-1133">Transmembrane helix</keyword>
<dbReference type="RefSeq" id="WP_068901974.1">
    <property type="nucleotide sequence ID" value="NZ_JBHUIF010000022.1"/>
</dbReference>
<keyword evidence="9 10" id="KW-0472">Membrane</keyword>
<dbReference type="NCBIfam" id="TIGR01711">
    <property type="entry name" value="gspJ"/>
    <property type="match status" value="1"/>
</dbReference>
<gene>
    <name evidence="11" type="ORF">A8L45_10475</name>
</gene>
<proteinExistence type="inferred from homology"/>
<dbReference type="PANTHER" id="PTHR39583">
    <property type="entry name" value="TYPE II SECRETION SYSTEM PROTEIN J-RELATED"/>
    <property type="match status" value="1"/>
</dbReference>
<comment type="similarity">
    <text evidence="2">Belongs to the GSP J family.</text>
</comment>
<organism evidence="11 12">
    <name type="scientific">Veronia pacifica</name>
    <dbReference type="NCBI Taxonomy" id="1080227"/>
    <lineage>
        <taxon>Bacteria</taxon>
        <taxon>Pseudomonadati</taxon>
        <taxon>Pseudomonadota</taxon>
        <taxon>Gammaproteobacteria</taxon>
        <taxon>Vibrionales</taxon>
        <taxon>Vibrionaceae</taxon>
        <taxon>Veronia</taxon>
    </lineage>
</organism>
<dbReference type="InterPro" id="IPR045584">
    <property type="entry name" value="Pilin-like"/>
</dbReference>
<evidence type="ECO:0000313" key="11">
    <source>
        <dbReference type="EMBL" id="ODA33463.1"/>
    </source>
</evidence>
<dbReference type="Pfam" id="PF11612">
    <property type="entry name" value="T2SSJ"/>
    <property type="match status" value="1"/>
</dbReference>
<feature type="transmembrane region" description="Helical" evidence="10">
    <location>
        <begin position="12"/>
        <end position="33"/>
    </location>
</feature>
<keyword evidence="4" id="KW-1003">Cell membrane</keyword>
<dbReference type="GO" id="GO:0005886">
    <property type="term" value="C:plasma membrane"/>
    <property type="evidence" value="ECO:0007669"/>
    <property type="project" value="UniProtKB-SubCell"/>
</dbReference>
<evidence type="ECO:0000256" key="7">
    <source>
        <dbReference type="ARBA" id="ARBA00022692"/>
    </source>
</evidence>
<dbReference type="GO" id="GO:0015627">
    <property type="term" value="C:type II protein secretion system complex"/>
    <property type="evidence" value="ECO:0007669"/>
    <property type="project" value="InterPro"/>
</dbReference>
<evidence type="ECO:0000313" key="12">
    <source>
        <dbReference type="Proteomes" id="UP000094936"/>
    </source>
</evidence>
<evidence type="ECO:0000256" key="5">
    <source>
        <dbReference type="ARBA" id="ARBA00022481"/>
    </source>
</evidence>
<evidence type="ECO:0000256" key="8">
    <source>
        <dbReference type="ARBA" id="ARBA00022989"/>
    </source>
</evidence>
<sequence>MYRRPNSIKKTHGFTLIEVILALAIFASVTLVANQVLKNILTSSKQTEEVSETLKQLQRALVIMDSDFRQILARRYRNGGEEPQNTLIELGDSVIGSDAAGVRFVRGGWVNPQSLFPRGEVVKVGYRLTDETLERVRWMYPDDSSATEPAVATVLDNVSSLSFEVFDDGEWKKNWDKPDVMPSAIRIKMTLARYGDIERVYLLPAQTLPSLDGVQQGDIF</sequence>
<keyword evidence="7 10" id="KW-0812">Transmembrane</keyword>
<dbReference type="EMBL" id="LYBM01000016">
    <property type="protein sequence ID" value="ODA33463.1"/>
    <property type="molecule type" value="Genomic_DNA"/>
</dbReference>
<evidence type="ECO:0000256" key="2">
    <source>
        <dbReference type="ARBA" id="ARBA00011084"/>
    </source>
</evidence>
<dbReference type="Gene3D" id="3.10.610.10">
    <property type="entry name" value="GSPII I/J protein-like"/>
    <property type="match status" value="1"/>
</dbReference>
<evidence type="ECO:0000256" key="10">
    <source>
        <dbReference type="SAM" id="Phobius"/>
    </source>
</evidence>
<dbReference type="STRING" id="1080227.A8L45_10475"/>
<dbReference type="OrthoDB" id="9794345at2"/>
<dbReference type="PANTHER" id="PTHR39583:SF2">
    <property type="entry name" value="TYPE II SECRETION SYSTEM PROTEIN J"/>
    <property type="match status" value="1"/>
</dbReference>
<dbReference type="GO" id="GO:0015628">
    <property type="term" value="P:protein secretion by the type II secretion system"/>
    <property type="evidence" value="ECO:0007669"/>
    <property type="project" value="InterPro"/>
</dbReference>
<evidence type="ECO:0000256" key="3">
    <source>
        <dbReference type="ARBA" id="ARBA00021539"/>
    </source>
</evidence>
<dbReference type="InterPro" id="IPR010055">
    <property type="entry name" value="T2SS_protein-GspJ"/>
</dbReference>
<dbReference type="Pfam" id="PF07963">
    <property type="entry name" value="N_methyl"/>
    <property type="match status" value="1"/>
</dbReference>
<keyword evidence="12" id="KW-1185">Reference proteome</keyword>
<comment type="subcellular location">
    <subcellularLocation>
        <location evidence="1">Cell inner membrane</location>
        <topology evidence="1">Single-pass membrane protein</topology>
    </subcellularLocation>
</comment>
<reference evidence="11 12" key="1">
    <citation type="submission" date="2016-05" db="EMBL/GenBank/DDBJ databases">
        <title>Genomic Taxonomy of the Vibrionaceae.</title>
        <authorList>
            <person name="Gomez-Gil B."/>
            <person name="Enciso-Ibarra J."/>
        </authorList>
    </citation>
    <scope>NUCLEOTIDE SEQUENCE [LARGE SCALE GENOMIC DNA]</scope>
    <source>
        <strain evidence="11 12">CAIM 1920</strain>
    </source>
</reference>
<dbReference type="Gene3D" id="2.10.70.20">
    <property type="entry name" value="gspk-gspi-gspj complex like domains"/>
    <property type="match status" value="1"/>
</dbReference>
<keyword evidence="5" id="KW-0488">Methylation</keyword>
<dbReference type="NCBIfam" id="TIGR02532">
    <property type="entry name" value="IV_pilin_GFxxxE"/>
    <property type="match status" value="1"/>
</dbReference>
<dbReference type="InterPro" id="IPR012902">
    <property type="entry name" value="N_methyl_site"/>
</dbReference>
<evidence type="ECO:0000256" key="4">
    <source>
        <dbReference type="ARBA" id="ARBA00022475"/>
    </source>
</evidence>
<comment type="caution">
    <text evidence="11">The sequence shown here is derived from an EMBL/GenBank/DDBJ whole genome shotgun (WGS) entry which is preliminary data.</text>
</comment>
<dbReference type="PROSITE" id="PS00409">
    <property type="entry name" value="PROKAR_NTER_METHYL"/>
    <property type="match status" value="1"/>
</dbReference>
<dbReference type="Proteomes" id="UP000094936">
    <property type="component" value="Unassembled WGS sequence"/>
</dbReference>
<accession>A0A1C3EJR5</accession>